<sequence length="474" mass="50359">MVSVEFGHTSNKDKSGFVSNQRLLNGYAEAMGRAAKSSLPVYAVPGTSRFDQGDTGLDGPCRGMLYVYGKGLYVIAGTRAALFDDAGNATEVTGEIAGSGMVIMAANQETDPKVGIVADSVYYVLDTATNAIAAPGITTLPAPNSVTFLDGYLVFSIADGRIFHTALNDAETVNALSFATATSRSDGLRRIVTHRGALIALGEASLEIWENAGTTPFAFAPIRADIDIGCIAEHTVASVADSLLFVDHNGVVRQLTGSEPVRISTHAIERAIAALSWEERRALYAVYTHFNGHDFYAITSAYWTFEFDVATGLWHERASGDLEYWTARGHASFNGKVVIGSSLDASLHVLDDASYTESGQPYLFVAQSAPLHAFPNGLIVDQLDVDIIPGVGITSDDNEAADPKLMLDWSDDGGTTWTGGRVAALGRVGERFTVASFHQLGAAPRGGRTFRLASSSPVMRGILSAKARVRAIAP</sequence>
<dbReference type="EMBL" id="JAEMUK010000017">
    <property type="protein sequence ID" value="MBJ7543746.1"/>
    <property type="molecule type" value="Genomic_DNA"/>
</dbReference>
<dbReference type="RefSeq" id="WP_037233588.1">
    <property type="nucleotide sequence ID" value="NZ_JAEMUK010000017.1"/>
</dbReference>
<evidence type="ECO:0000313" key="2">
    <source>
        <dbReference type="Proteomes" id="UP000623250"/>
    </source>
</evidence>
<reference evidence="1 2" key="1">
    <citation type="submission" date="2020-12" db="EMBL/GenBank/DDBJ databases">
        <title>Revised draft genomes of Rhodomicrobium vannielii ATCC 17100 and Rhodomicrobium udaipurense JA643.</title>
        <authorList>
            <person name="Conners E.M."/>
            <person name="Davenport E.J."/>
            <person name="Bose A."/>
        </authorList>
    </citation>
    <scope>NUCLEOTIDE SEQUENCE [LARGE SCALE GENOMIC DNA]</scope>
    <source>
        <strain evidence="1 2">JA643</strain>
    </source>
</reference>
<organism evidence="1 2">
    <name type="scientific">Rhodomicrobium udaipurense</name>
    <dbReference type="NCBI Taxonomy" id="1202716"/>
    <lineage>
        <taxon>Bacteria</taxon>
        <taxon>Pseudomonadati</taxon>
        <taxon>Pseudomonadota</taxon>
        <taxon>Alphaproteobacteria</taxon>
        <taxon>Hyphomicrobiales</taxon>
        <taxon>Hyphomicrobiaceae</taxon>
        <taxon>Rhodomicrobium</taxon>
    </lineage>
</organism>
<proteinExistence type="predicted"/>
<name>A0A8I1KK56_9HYPH</name>
<gene>
    <name evidence="1" type="ORF">JDN41_09245</name>
</gene>
<evidence type="ECO:0000313" key="1">
    <source>
        <dbReference type="EMBL" id="MBJ7543746.1"/>
    </source>
</evidence>
<evidence type="ECO:0008006" key="3">
    <source>
        <dbReference type="Google" id="ProtNLM"/>
    </source>
</evidence>
<accession>A0A8I1KK56</accession>
<protein>
    <recommendedName>
        <fullName evidence="3">Bacteriophage P22, Gp10, DNA-stabilising</fullName>
    </recommendedName>
</protein>
<comment type="caution">
    <text evidence="1">The sequence shown here is derived from an EMBL/GenBank/DDBJ whole genome shotgun (WGS) entry which is preliminary data.</text>
</comment>
<keyword evidence="2" id="KW-1185">Reference proteome</keyword>
<dbReference type="AlphaFoldDB" id="A0A8I1KK56"/>
<dbReference type="Proteomes" id="UP000623250">
    <property type="component" value="Unassembled WGS sequence"/>
</dbReference>